<comment type="subcellular location">
    <subcellularLocation>
        <location evidence="1">Cell inner membrane</location>
        <topology evidence="1">Multi-pass membrane protein</topology>
    </subcellularLocation>
</comment>
<evidence type="ECO:0000259" key="14">
    <source>
        <dbReference type="Pfam" id="PF18075"/>
    </source>
</evidence>
<dbReference type="PANTHER" id="PTHR47755">
    <property type="entry name" value="CELL DIVISION PROTEIN FTSX"/>
    <property type="match status" value="1"/>
</dbReference>
<dbReference type="GO" id="GO:0005886">
    <property type="term" value="C:plasma membrane"/>
    <property type="evidence" value="ECO:0007669"/>
    <property type="project" value="UniProtKB-SubCell"/>
</dbReference>
<evidence type="ECO:0000256" key="3">
    <source>
        <dbReference type="ARBA" id="ARBA00011160"/>
    </source>
</evidence>
<keyword evidence="9 12" id="KW-1133">Transmembrane helix</keyword>
<evidence type="ECO:0000256" key="1">
    <source>
        <dbReference type="ARBA" id="ARBA00004429"/>
    </source>
</evidence>
<name>A0A3B1A761_9ZZZZ</name>
<evidence type="ECO:0000256" key="11">
    <source>
        <dbReference type="ARBA" id="ARBA00023306"/>
    </source>
</evidence>
<dbReference type="Pfam" id="PF18075">
    <property type="entry name" value="FtsX_ECD"/>
    <property type="match status" value="1"/>
</dbReference>
<feature type="transmembrane region" description="Helical" evidence="12">
    <location>
        <begin position="31"/>
        <end position="59"/>
    </location>
</feature>
<evidence type="ECO:0000259" key="13">
    <source>
        <dbReference type="Pfam" id="PF02687"/>
    </source>
</evidence>
<keyword evidence="8 12" id="KW-0812">Transmembrane</keyword>
<keyword evidence="11" id="KW-0131">Cell cycle</keyword>
<gene>
    <name evidence="15" type="ORF">MNBD_GAMMA22-2003</name>
</gene>
<dbReference type="GO" id="GO:0032153">
    <property type="term" value="C:cell division site"/>
    <property type="evidence" value="ECO:0007669"/>
    <property type="project" value="TreeGrafter"/>
</dbReference>
<keyword evidence="5" id="KW-1003">Cell membrane</keyword>
<dbReference type="InterPro" id="IPR004513">
    <property type="entry name" value="FtsX"/>
</dbReference>
<dbReference type="Pfam" id="PF02687">
    <property type="entry name" value="FtsX"/>
    <property type="match status" value="1"/>
</dbReference>
<dbReference type="NCBIfam" id="TIGR00439">
    <property type="entry name" value="FtsX_Gneg"/>
    <property type="match status" value="1"/>
</dbReference>
<accession>A0A3B1A761</accession>
<feature type="domain" description="FtsX extracellular" evidence="14">
    <location>
        <begin position="82"/>
        <end position="174"/>
    </location>
</feature>
<dbReference type="PIRSF" id="PIRSF003097">
    <property type="entry name" value="FtsX"/>
    <property type="match status" value="1"/>
</dbReference>
<evidence type="ECO:0000256" key="9">
    <source>
        <dbReference type="ARBA" id="ARBA00022989"/>
    </source>
</evidence>
<feature type="transmembrane region" description="Helical" evidence="12">
    <location>
        <begin position="188"/>
        <end position="213"/>
    </location>
</feature>
<proteinExistence type="inferred from homology"/>
<feature type="domain" description="ABC3 transporter permease C-terminal" evidence="13">
    <location>
        <begin position="199"/>
        <end position="314"/>
    </location>
</feature>
<dbReference type="EMBL" id="UOFS01000049">
    <property type="protein sequence ID" value="VAX01566.1"/>
    <property type="molecule type" value="Genomic_DNA"/>
</dbReference>
<evidence type="ECO:0000256" key="4">
    <source>
        <dbReference type="ARBA" id="ARBA00021907"/>
    </source>
</evidence>
<evidence type="ECO:0000256" key="7">
    <source>
        <dbReference type="ARBA" id="ARBA00022618"/>
    </source>
</evidence>
<dbReference type="PANTHER" id="PTHR47755:SF1">
    <property type="entry name" value="CELL DIVISION PROTEIN FTSX"/>
    <property type="match status" value="1"/>
</dbReference>
<keyword evidence="7" id="KW-0132">Cell division</keyword>
<sequence>MSNSILNERAIPTLYGPLTNLKIYLLRHLQVFFYTLGKLLATPFATFLTAAVIGIALALPSALHVMLENVQHLSSGWDGATHISLFLKRDTSDTSARQLQTKLQSLAEVSKVQYISKEKALEEFKRLSGYGDVLKALKKNPLPSVLIVQPSLRYNTPEQSEKLLNDFQKLSYVDFAQLDMQWLRRLNAILGIIERGVTVMSVLLALAVTLVVGNTIRLAIQSRRDEIIIIKLIGGTNSFIRRPFLYTGAWYGVFGGIIAFVLVNIAVFALSSPITNLTNLYQSSFSLQGLGFIEGLSLCFFSILLGLAGSWLAVGRHLREIEPT</sequence>
<evidence type="ECO:0000256" key="5">
    <source>
        <dbReference type="ARBA" id="ARBA00022475"/>
    </source>
</evidence>
<evidence type="ECO:0000256" key="12">
    <source>
        <dbReference type="SAM" id="Phobius"/>
    </source>
</evidence>
<feature type="transmembrane region" description="Helical" evidence="12">
    <location>
        <begin position="249"/>
        <end position="270"/>
    </location>
</feature>
<evidence type="ECO:0000256" key="2">
    <source>
        <dbReference type="ARBA" id="ARBA00007379"/>
    </source>
</evidence>
<evidence type="ECO:0000313" key="15">
    <source>
        <dbReference type="EMBL" id="VAX01566.1"/>
    </source>
</evidence>
<keyword evidence="6" id="KW-0997">Cell inner membrane</keyword>
<feature type="transmembrane region" description="Helical" evidence="12">
    <location>
        <begin position="290"/>
        <end position="314"/>
    </location>
</feature>
<dbReference type="AlphaFoldDB" id="A0A3B1A761"/>
<evidence type="ECO:0000256" key="8">
    <source>
        <dbReference type="ARBA" id="ARBA00022692"/>
    </source>
</evidence>
<evidence type="ECO:0000256" key="6">
    <source>
        <dbReference type="ARBA" id="ARBA00022519"/>
    </source>
</evidence>
<dbReference type="InterPro" id="IPR047590">
    <property type="entry name" value="FtsX_proteobact-type"/>
</dbReference>
<dbReference type="InterPro" id="IPR040690">
    <property type="entry name" value="FtsX_ECD"/>
</dbReference>
<evidence type="ECO:0000256" key="10">
    <source>
        <dbReference type="ARBA" id="ARBA00023136"/>
    </source>
</evidence>
<dbReference type="Gene3D" id="3.30.70.3040">
    <property type="match status" value="1"/>
</dbReference>
<comment type="similarity">
    <text evidence="2">Belongs to the ABC-4 integral membrane protein family. FtsX subfamily.</text>
</comment>
<organism evidence="15">
    <name type="scientific">hydrothermal vent metagenome</name>
    <dbReference type="NCBI Taxonomy" id="652676"/>
    <lineage>
        <taxon>unclassified sequences</taxon>
        <taxon>metagenomes</taxon>
        <taxon>ecological metagenomes</taxon>
    </lineage>
</organism>
<protein>
    <recommendedName>
        <fullName evidence="4">Cell division protein FtsX</fullName>
    </recommendedName>
</protein>
<dbReference type="InterPro" id="IPR003838">
    <property type="entry name" value="ABC3_permease_C"/>
</dbReference>
<reference evidence="15" key="1">
    <citation type="submission" date="2018-06" db="EMBL/GenBank/DDBJ databases">
        <authorList>
            <person name="Zhirakovskaya E."/>
        </authorList>
    </citation>
    <scope>NUCLEOTIDE SEQUENCE</scope>
</reference>
<comment type="subunit">
    <text evidence="3">Forms a membrane-associated complex with FtsE.</text>
</comment>
<dbReference type="GO" id="GO:0051301">
    <property type="term" value="P:cell division"/>
    <property type="evidence" value="ECO:0007669"/>
    <property type="project" value="UniProtKB-KW"/>
</dbReference>
<keyword evidence="10 12" id="KW-0472">Membrane</keyword>